<dbReference type="FunFam" id="3.40.630.10:FF:000084">
    <property type="entry name" value="Carboxypeptidase B2"/>
    <property type="match status" value="1"/>
</dbReference>
<dbReference type="GO" id="GO:0006508">
    <property type="term" value="P:proteolysis"/>
    <property type="evidence" value="ECO:0007669"/>
    <property type="project" value="UniProtKB-KW"/>
</dbReference>
<dbReference type="Gene3D" id="3.40.630.10">
    <property type="entry name" value="Zn peptidases"/>
    <property type="match status" value="1"/>
</dbReference>
<evidence type="ECO:0000259" key="13">
    <source>
        <dbReference type="PROSITE" id="PS52035"/>
    </source>
</evidence>
<evidence type="ECO:0000256" key="7">
    <source>
        <dbReference type="ARBA" id="ARBA00022801"/>
    </source>
</evidence>
<evidence type="ECO:0000256" key="5">
    <source>
        <dbReference type="ARBA" id="ARBA00022723"/>
    </source>
</evidence>
<dbReference type="InterPro" id="IPR000834">
    <property type="entry name" value="Peptidase_M14"/>
</dbReference>
<dbReference type="Gene3D" id="2.60.40.4070">
    <property type="match status" value="1"/>
</dbReference>
<feature type="active site" description="Proton donor/acceptor" evidence="12">
    <location>
        <position position="372"/>
    </location>
</feature>
<dbReference type="EC" id="3.4.17.18" evidence="11"/>
<dbReference type="CDD" id="cd03859">
    <property type="entry name" value="M14_CPT"/>
    <property type="match status" value="1"/>
</dbReference>
<dbReference type="GO" id="GO:0008270">
    <property type="term" value="F:zinc ion binding"/>
    <property type="evidence" value="ECO:0007669"/>
    <property type="project" value="InterPro"/>
</dbReference>
<comment type="caution">
    <text evidence="14">The sequence shown here is derived from an EMBL/GenBank/DDBJ whole genome shotgun (WGS) entry which is preliminary data.</text>
</comment>
<comment type="cofactor">
    <cofactor evidence="1">
        <name>Zn(2+)</name>
        <dbReference type="ChEBI" id="CHEBI:29105"/>
    </cofactor>
</comment>
<dbReference type="InterPro" id="IPR013783">
    <property type="entry name" value="Ig-like_fold"/>
</dbReference>
<evidence type="ECO:0000313" key="14">
    <source>
        <dbReference type="EMBL" id="MBM3316324.1"/>
    </source>
</evidence>
<evidence type="ECO:0000256" key="12">
    <source>
        <dbReference type="PROSITE-ProRule" id="PRU01379"/>
    </source>
</evidence>
<dbReference type="SUPFAM" id="SSF53187">
    <property type="entry name" value="Zn-dependent exopeptidases"/>
    <property type="match status" value="1"/>
</dbReference>
<evidence type="ECO:0000256" key="11">
    <source>
        <dbReference type="ARBA" id="ARBA00066554"/>
    </source>
</evidence>
<dbReference type="SMART" id="SM00631">
    <property type="entry name" value="Zn_pept"/>
    <property type="match status" value="1"/>
</dbReference>
<feature type="domain" description="Peptidase M14" evidence="13">
    <location>
        <begin position="109"/>
        <end position="403"/>
    </location>
</feature>
<protein>
    <recommendedName>
        <fullName evidence="11">carboxypeptidase T</fullName>
        <ecNumber evidence="11">3.4.17.18</ecNumber>
    </recommendedName>
</protein>
<evidence type="ECO:0000256" key="3">
    <source>
        <dbReference type="ARBA" id="ARBA00022645"/>
    </source>
</evidence>
<keyword evidence="6" id="KW-0732">Signal</keyword>
<evidence type="ECO:0000256" key="1">
    <source>
        <dbReference type="ARBA" id="ARBA00001947"/>
    </source>
</evidence>
<dbReference type="PANTHER" id="PTHR11705:SF143">
    <property type="entry name" value="SLL0236 PROTEIN"/>
    <property type="match status" value="1"/>
</dbReference>
<keyword evidence="7" id="KW-0378">Hydrolase</keyword>
<sequence>MRGLDTRLPRIVLLAGIVLLIAQGAAAWTGDGPKMQVRLEWPSPAQMTALQSLPDLDPMKVRPDREIILVSDAEQVAELEALGFVVEIQIADMEEHYAAQREGYRNFGLLYTYSEMIAHLDAIHALYPEITTPKFSIGTSIEGREIWAMKVSDNPNIDENEPEVGFDGLTHAREPITVNVLIETIYELCENYGTDPEITFLVDNREIFFVPVLNPDGYLYNEQTYPNGGGMWRKNRRAPVGGCYGVDLNRNFPYQWGGGGSSSDPCNDTYRGTAPASEPETQALINFTAGRQFVTYDTYHSVAGMVLIPWSYTTAHTPDDALFRQMAGTMAGMAGYAYGQPPELLYICSGTSTDWLYGEQMLKPKIFAFCTEVDGSGFWPTDAEVPGLVAENIPKNLYLIKIAGGYPALAAAELSGGDGNGLPDPGETLDLVATLQNLSPIRGAQNVVVTLSTLDAYVQLHDAQAAIGHIPAGGSGGNAADPFSFTVDPACPPGHELTVTVRVTADAFDVPYAFTWTVGQPPSFLADDMESGQGEWTHAPVNAGWVDQWHLSTERNHTPGGTTSWKFGDTGAGTYAHYADGALETPAVDIGAAAQLRFWHWMDAEESSYYQGRAYDGGVIELSVNGGGWTQVAPLNGYTHTIRAGGNPGPFPADTPVFSGTFGWREDRVDLAGPAAVRLRFRFGSDGAVAREGWHIDDVLIVDLSDTNSPPMAPLLVGPLDGETVQTASPALIVANAGDPDPGDELTYAFRVYGDALLTELIVEIDGVVEGAGQTEWVVFPGLSNGTYYWHAYADDGTERGPCMAPAHFRVEAGGAAAGEPGVLALRLLGPAPQPARGSAALRFELGSPGRVSGGIYDAQGRLVRSLEGRFAAGARSLDWDGRDGAGQAVPGGVYLYRLEANGLAREGRLLLVR</sequence>
<keyword evidence="8" id="KW-0862">Zinc</keyword>
<dbReference type="InterPro" id="IPR025965">
    <property type="entry name" value="FlgD/Vpr_Ig-like"/>
</dbReference>
<evidence type="ECO:0000256" key="8">
    <source>
        <dbReference type="ARBA" id="ARBA00022833"/>
    </source>
</evidence>
<keyword evidence="3" id="KW-0121">Carboxypeptidase</keyword>
<dbReference type="Gene3D" id="2.60.40.10">
    <property type="entry name" value="Immunoglobulins"/>
    <property type="match status" value="1"/>
</dbReference>
<comment type="similarity">
    <text evidence="2 12">Belongs to the peptidase M14 family.</text>
</comment>
<organism evidence="14 15">
    <name type="scientific">Eiseniibacteriota bacterium</name>
    <dbReference type="NCBI Taxonomy" id="2212470"/>
    <lineage>
        <taxon>Bacteria</taxon>
        <taxon>Candidatus Eiseniibacteriota</taxon>
    </lineage>
</organism>
<dbReference type="Gene3D" id="2.60.120.260">
    <property type="entry name" value="Galactose-binding domain-like"/>
    <property type="match status" value="1"/>
</dbReference>
<keyword evidence="5" id="KW-0479">Metal-binding</keyword>
<evidence type="ECO:0000256" key="2">
    <source>
        <dbReference type="ARBA" id="ARBA00005988"/>
    </source>
</evidence>
<comment type="catalytic activity">
    <reaction evidence="10">
        <text>Releases a C-terminal residue, which may be hydrophobic or positively charged.</text>
        <dbReference type="EC" id="3.4.17.18"/>
    </reaction>
</comment>
<dbReference type="GO" id="GO:0005615">
    <property type="term" value="C:extracellular space"/>
    <property type="evidence" value="ECO:0007669"/>
    <property type="project" value="TreeGrafter"/>
</dbReference>
<evidence type="ECO:0000313" key="15">
    <source>
        <dbReference type="Proteomes" id="UP000748308"/>
    </source>
</evidence>
<evidence type="ECO:0000256" key="10">
    <source>
        <dbReference type="ARBA" id="ARBA00050859"/>
    </source>
</evidence>
<dbReference type="InterPro" id="IPR057246">
    <property type="entry name" value="CARBOXYPEPT_ZN_1"/>
</dbReference>
<dbReference type="PROSITE" id="PS00132">
    <property type="entry name" value="CARBOXYPEPT_ZN_1"/>
    <property type="match status" value="1"/>
</dbReference>
<evidence type="ECO:0000256" key="9">
    <source>
        <dbReference type="ARBA" id="ARBA00023049"/>
    </source>
</evidence>
<dbReference type="Proteomes" id="UP000748308">
    <property type="component" value="Unassembled WGS sequence"/>
</dbReference>
<reference evidence="14" key="1">
    <citation type="submission" date="2019-03" db="EMBL/GenBank/DDBJ databases">
        <title>Lake Tanganyika Metagenome-Assembled Genomes (MAGs).</title>
        <authorList>
            <person name="Tran P."/>
        </authorList>
    </citation>
    <scope>NUCLEOTIDE SEQUENCE</scope>
    <source>
        <strain evidence="14">M_DeepCast_400m_m2_100</strain>
    </source>
</reference>
<proteinExistence type="inferred from homology"/>
<dbReference type="GO" id="GO:0004181">
    <property type="term" value="F:metallocarboxypeptidase activity"/>
    <property type="evidence" value="ECO:0007669"/>
    <property type="project" value="InterPro"/>
</dbReference>
<evidence type="ECO:0000256" key="4">
    <source>
        <dbReference type="ARBA" id="ARBA00022670"/>
    </source>
</evidence>
<dbReference type="InterPro" id="IPR033810">
    <property type="entry name" value="Carboxypeptidase_T"/>
</dbReference>
<dbReference type="Pfam" id="PF13860">
    <property type="entry name" value="FlgD_ig"/>
    <property type="match status" value="1"/>
</dbReference>
<dbReference type="AlphaFoldDB" id="A0A937X890"/>
<dbReference type="Pfam" id="PF00246">
    <property type="entry name" value="Peptidase_M14"/>
    <property type="match status" value="1"/>
</dbReference>
<dbReference type="EMBL" id="VGIY01000006">
    <property type="protein sequence ID" value="MBM3316324.1"/>
    <property type="molecule type" value="Genomic_DNA"/>
</dbReference>
<keyword evidence="4" id="KW-0645">Protease</keyword>
<evidence type="ECO:0000256" key="6">
    <source>
        <dbReference type="ARBA" id="ARBA00022729"/>
    </source>
</evidence>
<keyword evidence="9" id="KW-0482">Metalloprotease</keyword>
<accession>A0A937X890</accession>
<dbReference type="PRINTS" id="PR00765">
    <property type="entry name" value="CRBOXYPTASEA"/>
</dbReference>
<name>A0A937X890_UNCEI</name>
<dbReference type="PANTHER" id="PTHR11705">
    <property type="entry name" value="PROTEASE FAMILY M14 CARBOXYPEPTIDASE A,B"/>
    <property type="match status" value="1"/>
</dbReference>
<gene>
    <name evidence="14" type="ORF">FJY75_00585</name>
</gene>
<dbReference type="PROSITE" id="PS52035">
    <property type="entry name" value="PEPTIDASE_M14"/>
    <property type="match status" value="1"/>
</dbReference>